<dbReference type="EMBL" id="JBFOLJ010000011">
    <property type="protein sequence ID" value="KAL2494133.1"/>
    <property type="molecule type" value="Genomic_DNA"/>
</dbReference>
<protein>
    <submittedName>
        <fullName evidence="3">U-box domain-containing protein 17</fullName>
    </submittedName>
</protein>
<proteinExistence type="predicted"/>
<accession>A0ABD1S3Y8</accession>
<dbReference type="SUPFAM" id="SSF48371">
    <property type="entry name" value="ARM repeat"/>
    <property type="match status" value="1"/>
</dbReference>
<reference evidence="5" key="1">
    <citation type="submission" date="2024-07" db="EMBL/GenBank/DDBJ databases">
        <title>Two chromosome-level genome assemblies of Korean endemic species Abeliophyllum distichum and Forsythia ovata (Oleaceae).</title>
        <authorList>
            <person name="Jang H."/>
        </authorList>
    </citation>
    <scope>NUCLEOTIDE SEQUENCE [LARGE SCALE GENOMIC DNA]</scope>
</reference>
<dbReference type="InterPro" id="IPR016024">
    <property type="entry name" value="ARM-type_fold"/>
</dbReference>
<gene>
    <name evidence="3" type="ORF">Fot_37761</name>
    <name evidence="4" type="ORF">Fot_37890</name>
</gene>
<comment type="caution">
    <text evidence="3">The sequence shown here is derived from an EMBL/GenBank/DDBJ whole genome shotgun (WGS) entry which is preliminary data.</text>
</comment>
<dbReference type="InterPro" id="IPR011989">
    <property type="entry name" value="ARM-like"/>
</dbReference>
<dbReference type="Gene3D" id="1.25.10.10">
    <property type="entry name" value="Leucine-rich Repeat Variant"/>
    <property type="match status" value="1"/>
</dbReference>
<dbReference type="AlphaFoldDB" id="A0ABD1S3Y8"/>
<dbReference type="PANTHER" id="PTHR23315">
    <property type="entry name" value="U BOX DOMAIN-CONTAINING"/>
    <property type="match status" value="1"/>
</dbReference>
<evidence type="ECO:0000313" key="5">
    <source>
        <dbReference type="Proteomes" id="UP001604277"/>
    </source>
</evidence>
<keyword evidence="5" id="KW-1185">Reference proteome</keyword>
<dbReference type="Pfam" id="PF00514">
    <property type="entry name" value="Arm"/>
    <property type="match status" value="1"/>
</dbReference>
<reference evidence="3" key="2">
    <citation type="submission" date="2024-07" db="EMBL/GenBank/DDBJ databases">
        <title>Two chromosome-level genome assemblies of Korean endemic species Abeliophyllum distichum and Forsythia ovata (Oleaceae).</title>
        <authorList>
            <person name="Mun J.H."/>
        </authorList>
    </citation>
    <scope>NUCLEOTIDE SEQUENCE</scope>
    <source>
        <strain evidence="3">KNKB202402200001</strain>
        <tissue evidence="3">Leaf</tissue>
    </source>
</reference>
<dbReference type="PANTHER" id="PTHR23315:SF266">
    <property type="entry name" value="U-BOX DOMAIN-CONTAINING PROTEIN 17"/>
    <property type="match status" value="1"/>
</dbReference>
<sequence>MEEKRACIAEAGAIPQLKTLLTYHDAIAQENSVTALLNLSIYDKNKIQIMNVEGCLGSKARVLRFEYTIKARKNVAAILFNFFVVHEYKKRIAEEDGAVEALSTL</sequence>
<evidence type="ECO:0000256" key="1">
    <source>
        <dbReference type="ARBA" id="ARBA00022737"/>
    </source>
</evidence>
<keyword evidence="2" id="KW-0833">Ubl conjugation pathway</keyword>
<dbReference type="InterPro" id="IPR000225">
    <property type="entry name" value="Armadillo"/>
</dbReference>
<name>A0ABD1S3Y8_9LAMI</name>
<evidence type="ECO:0000313" key="3">
    <source>
        <dbReference type="EMBL" id="KAL2494004.1"/>
    </source>
</evidence>
<dbReference type="EMBL" id="JBFOLJ010000011">
    <property type="protein sequence ID" value="KAL2494004.1"/>
    <property type="molecule type" value="Genomic_DNA"/>
</dbReference>
<keyword evidence="1" id="KW-0677">Repeat</keyword>
<evidence type="ECO:0000313" key="4">
    <source>
        <dbReference type="EMBL" id="KAL2494133.1"/>
    </source>
</evidence>
<dbReference type="Proteomes" id="UP001604277">
    <property type="component" value="Unassembled WGS sequence"/>
</dbReference>
<organism evidence="3 5">
    <name type="scientific">Forsythia ovata</name>
    <dbReference type="NCBI Taxonomy" id="205694"/>
    <lineage>
        <taxon>Eukaryota</taxon>
        <taxon>Viridiplantae</taxon>
        <taxon>Streptophyta</taxon>
        <taxon>Embryophyta</taxon>
        <taxon>Tracheophyta</taxon>
        <taxon>Spermatophyta</taxon>
        <taxon>Magnoliopsida</taxon>
        <taxon>eudicotyledons</taxon>
        <taxon>Gunneridae</taxon>
        <taxon>Pentapetalae</taxon>
        <taxon>asterids</taxon>
        <taxon>lamiids</taxon>
        <taxon>Lamiales</taxon>
        <taxon>Oleaceae</taxon>
        <taxon>Forsythieae</taxon>
        <taxon>Forsythia</taxon>
    </lineage>
</organism>
<evidence type="ECO:0000256" key="2">
    <source>
        <dbReference type="ARBA" id="ARBA00022786"/>
    </source>
</evidence>